<dbReference type="EMBL" id="VCGU01000007">
    <property type="protein sequence ID" value="TRY73962.1"/>
    <property type="molecule type" value="Genomic_DNA"/>
</dbReference>
<feature type="compositionally biased region" description="Basic and acidic residues" evidence="2">
    <location>
        <begin position="238"/>
        <end position="247"/>
    </location>
</feature>
<dbReference type="Pfam" id="PF00035">
    <property type="entry name" value="dsrm"/>
    <property type="match status" value="1"/>
</dbReference>
<feature type="compositionally biased region" description="Basic and acidic residues" evidence="2">
    <location>
        <begin position="209"/>
        <end position="229"/>
    </location>
</feature>
<dbReference type="GO" id="GO:0051726">
    <property type="term" value="P:regulation of cell cycle"/>
    <property type="evidence" value="ECO:0007669"/>
    <property type="project" value="InterPro"/>
</dbReference>
<dbReference type="GO" id="GO:0003723">
    <property type="term" value="F:RNA binding"/>
    <property type="evidence" value="ECO:0007669"/>
    <property type="project" value="UniProtKB-UniRule"/>
</dbReference>
<keyword evidence="6" id="KW-1185">Reference proteome</keyword>
<dbReference type="SMART" id="SM00358">
    <property type="entry name" value="DSRM"/>
    <property type="match status" value="1"/>
</dbReference>
<evidence type="ECO:0000256" key="1">
    <source>
        <dbReference type="PROSITE-ProRule" id="PRU00266"/>
    </source>
</evidence>
<evidence type="ECO:0000259" key="4">
    <source>
        <dbReference type="PROSITE" id="PS50174"/>
    </source>
</evidence>
<dbReference type="PROSITE" id="PS50174">
    <property type="entry name" value="G_PATCH"/>
    <property type="match status" value="1"/>
</dbReference>
<dbReference type="Gene3D" id="3.30.160.20">
    <property type="match status" value="1"/>
</dbReference>
<feature type="compositionally biased region" description="Basic residues" evidence="2">
    <location>
        <begin position="442"/>
        <end position="461"/>
    </location>
</feature>
<evidence type="ECO:0008006" key="7">
    <source>
        <dbReference type="Google" id="ProtNLM"/>
    </source>
</evidence>
<dbReference type="InterPro" id="IPR032922">
    <property type="entry name" value="SON"/>
</dbReference>
<feature type="region of interest" description="Disordered" evidence="2">
    <location>
        <begin position="209"/>
        <end position="247"/>
    </location>
</feature>
<feature type="compositionally biased region" description="Basic residues" evidence="2">
    <location>
        <begin position="172"/>
        <end position="181"/>
    </location>
</feature>
<feature type="domain" description="G-patch" evidence="4">
    <location>
        <begin position="802"/>
        <end position="848"/>
    </location>
</feature>
<dbReference type="InterPro" id="IPR000467">
    <property type="entry name" value="G_patch_dom"/>
</dbReference>
<dbReference type="PROSITE" id="PS50137">
    <property type="entry name" value="DS_RBD"/>
    <property type="match status" value="1"/>
</dbReference>
<dbReference type="Pfam" id="PF01585">
    <property type="entry name" value="G-patch"/>
    <property type="match status" value="1"/>
</dbReference>
<evidence type="ECO:0000256" key="2">
    <source>
        <dbReference type="SAM" id="MobiDB-lite"/>
    </source>
</evidence>
<dbReference type="Pfam" id="PF17069">
    <property type="entry name" value="RSRP"/>
    <property type="match status" value="1"/>
</dbReference>
<feature type="region of interest" description="Disordered" evidence="2">
    <location>
        <begin position="605"/>
        <end position="634"/>
    </location>
</feature>
<dbReference type="PANTHER" id="PTHR46528">
    <property type="entry name" value="PROTEIN SON"/>
    <property type="match status" value="1"/>
</dbReference>
<gene>
    <name evidence="5" type="ORF">TCAL_11341</name>
</gene>
<dbReference type="OrthoDB" id="786951at2759"/>
<feature type="domain" description="DRBM" evidence="3">
    <location>
        <begin position="874"/>
        <end position="944"/>
    </location>
</feature>
<feature type="compositionally biased region" description="Basic and acidic residues" evidence="2">
    <location>
        <begin position="130"/>
        <end position="171"/>
    </location>
</feature>
<organism evidence="5 6">
    <name type="scientific">Tigriopus californicus</name>
    <name type="common">Marine copepod</name>
    <dbReference type="NCBI Taxonomy" id="6832"/>
    <lineage>
        <taxon>Eukaryota</taxon>
        <taxon>Metazoa</taxon>
        <taxon>Ecdysozoa</taxon>
        <taxon>Arthropoda</taxon>
        <taxon>Crustacea</taxon>
        <taxon>Multicrustacea</taxon>
        <taxon>Hexanauplia</taxon>
        <taxon>Copepoda</taxon>
        <taxon>Harpacticoida</taxon>
        <taxon>Harpacticidae</taxon>
        <taxon>Tigriopus</taxon>
    </lineage>
</organism>
<feature type="compositionally biased region" description="Basic and acidic residues" evidence="2">
    <location>
        <begin position="356"/>
        <end position="372"/>
    </location>
</feature>
<dbReference type="InterPro" id="IPR014720">
    <property type="entry name" value="dsRBD_dom"/>
</dbReference>
<dbReference type="STRING" id="6832.A0A553P8E9"/>
<dbReference type="PANTHER" id="PTHR46528:SF1">
    <property type="entry name" value="PROTEIN SON"/>
    <property type="match status" value="1"/>
</dbReference>
<reference evidence="5 6" key="1">
    <citation type="journal article" date="2018" name="Nat. Ecol. Evol.">
        <title>Genomic signatures of mitonuclear coevolution across populations of Tigriopus californicus.</title>
        <authorList>
            <person name="Barreto F.S."/>
            <person name="Watson E.T."/>
            <person name="Lima T.G."/>
            <person name="Willett C.S."/>
            <person name="Edmands S."/>
            <person name="Li W."/>
            <person name="Burton R.S."/>
        </authorList>
    </citation>
    <scope>NUCLEOTIDE SEQUENCE [LARGE SCALE GENOMIC DNA]</scope>
    <source>
        <strain evidence="5 6">San Diego</strain>
    </source>
</reference>
<feature type="compositionally biased region" description="Basic residues" evidence="2">
    <location>
        <begin position="50"/>
        <end position="73"/>
    </location>
</feature>
<dbReference type="AlphaFoldDB" id="A0A553P8E9"/>
<dbReference type="SUPFAM" id="SSF54768">
    <property type="entry name" value="dsRNA-binding domain-like"/>
    <property type="match status" value="1"/>
</dbReference>
<feature type="compositionally biased region" description="Basic and acidic residues" evidence="2">
    <location>
        <begin position="412"/>
        <end position="441"/>
    </location>
</feature>
<feature type="compositionally biased region" description="Basic and acidic residues" evidence="2">
    <location>
        <begin position="611"/>
        <end position="625"/>
    </location>
</feature>
<feature type="region of interest" description="Disordered" evidence="2">
    <location>
        <begin position="356"/>
        <end position="470"/>
    </location>
</feature>
<name>A0A553P8E9_TIGCA</name>
<evidence type="ECO:0000259" key="3">
    <source>
        <dbReference type="PROSITE" id="PS50137"/>
    </source>
</evidence>
<feature type="region of interest" description="Disordered" evidence="2">
    <location>
        <begin position="1"/>
        <end position="190"/>
    </location>
</feature>
<sequence length="953" mass="109951">MTSESILAELFDSIRAQESDDSAPSSIVSDDGEKNMESDRREDEGDEKKRERKERKRKKKEKKAKKRRRRKSQKYNEHDEEEEEERRKSEHSRERKSSSSRTDRHARDDLERRNNGGETAIKSLRHPSHARYESKCREADRDHRLEYHRRSDHETQSRRHDSNRARDSRSSRERHRRHDLKRHQESRAPIRRDDDIFWDSTWDAMELQKKADQQERRGKHFWREDRERTPTLSPSLSPKRERLPSPDCEELRRLKKLKAIQEFAVKDDEKYVSVPPDSNDFEYDNMTKMWKRKIQEAPKIHCREKTYDEILKEGMEEQFQIKAEQIDPRDKDEVTLNKKIDRSKLTLDEIEEIRRKREKFKKEKEKKEKEEKEEGEIEDVAEGNVPPKRDRSRRTSPNRAHRSVSRRRSGSRHYERGRDRYERYPSKRDNFGQSRHYDGHNRNRYSIRSRSRSRERRRSRSRSRDRFRGSKAAIDKEKLLAIAKKNAVKLLSSDNLMGMDHGRLLAIKSGGQNLAQLTDFCRELARKGITDEFSDHEKLLPGQSDDEEVEYHHPFMVKDRPVPTPFSFGRAPGSSLAATGVAIEYLNPEAKVAAKSHRMLEFPVSSGNAHRVKETTTIEKEENPKEATPPPPTTAIIVPEPVEVTKESVETPQVETQAEIVNKSNPLGVLMFGGAKEPEPEVKAVEPRAQLAIEGPKPATTPEIEESASVFENVEEPNKDIGSIVSQRLDAMRKLSDNPQNPEALSELYNAQKQMSKWAESKNKPGQFTGHTGAQILSHAELSTGIQAWAKQDQFVKAKKVSGGFGEFMLKKMGWQEGEGLGKDKSGDVDPLTLDIKHDKRGLIAMEEEIFKKKSRGGGDVMTLTGCKDISAKHPVSGLMELATKRRWGPPNFVQAFEFGPSHKKQYIFKVTVNGVDYQPTIASDNKKKGKADAATVALQELGLLPKDPNNPL</sequence>
<feature type="compositionally biased region" description="Basic residues" evidence="2">
    <location>
        <begin position="390"/>
        <end position="411"/>
    </location>
</feature>
<proteinExistence type="predicted"/>
<comment type="caution">
    <text evidence="5">The sequence shown here is derived from an EMBL/GenBank/DDBJ whole genome shotgun (WGS) entry which is preliminary data.</text>
</comment>
<feature type="compositionally biased region" description="Basic and acidic residues" evidence="2">
    <location>
        <begin position="85"/>
        <end position="115"/>
    </location>
</feature>
<dbReference type="CDD" id="cd19870">
    <property type="entry name" value="DSRM_SON-like"/>
    <property type="match status" value="1"/>
</dbReference>
<evidence type="ECO:0000313" key="5">
    <source>
        <dbReference type="EMBL" id="TRY73962.1"/>
    </source>
</evidence>
<evidence type="ECO:0000313" key="6">
    <source>
        <dbReference type="Proteomes" id="UP000318571"/>
    </source>
</evidence>
<accession>A0A553P8E9</accession>
<dbReference type="SMART" id="SM00443">
    <property type="entry name" value="G_patch"/>
    <property type="match status" value="1"/>
</dbReference>
<dbReference type="GO" id="GO:0048024">
    <property type="term" value="P:regulation of mRNA splicing, via spliceosome"/>
    <property type="evidence" value="ECO:0007669"/>
    <property type="project" value="TreeGrafter"/>
</dbReference>
<feature type="compositionally biased region" description="Basic and acidic residues" evidence="2">
    <location>
        <begin position="31"/>
        <end position="49"/>
    </location>
</feature>
<keyword evidence="1" id="KW-0694">RNA-binding</keyword>
<dbReference type="OMA" id="AAKSHRM"/>
<dbReference type="Proteomes" id="UP000318571">
    <property type="component" value="Chromosome 3"/>
</dbReference>
<protein>
    <recommendedName>
        <fullName evidence="7">G-patch domain-containing protein</fullName>
    </recommendedName>
</protein>